<dbReference type="PATRIC" id="fig|1291052.5.peg.1114"/>
<evidence type="ECO:0000313" key="1">
    <source>
        <dbReference type="EMBL" id="KRM55723.1"/>
    </source>
</evidence>
<dbReference type="OrthoDB" id="2243352at2"/>
<accession>A0A0R1ZUG8</accession>
<dbReference type="EMBL" id="AYYO01000014">
    <property type="protein sequence ID" value="KRM55723.1"/>
    <property type="molecule type" value="Genomic_DNA"/>
</dbReference>
<gene>
    <name evidence="1" type="ORF">FC18_GL001097</name>
</gene>
<dbReference type="RefSeq" id="WP_054678159.1">
    <property type="nucleotide sequence ID" value="NZ_AYYO01000014.1"/>
</dbReference>
<name>A0A0R1ZUG8_9LACO</name>
<proteinExistence type="predicted"/>
<reference evidence="1 2" key="1">
    <citation type="journal article" date="2015" name="Genome Announc.">
        <title>Expanding the biotechnology potential of lactobacilli through comparative genomics of 213 strains and associated genera.</title>
        <authorList>
            <person name="Sun Z."/>
            <person name="Harris H.M."/>
            <person name="McCann A."/>
            <person name="Guo C."/>
            <person name="Argimon S."/>
            <person name="Zhang W."/>
            <person name="Yang X."/>
            <person name="Jeffery I.B."/>
            <person name="Cooney J.C."/>
            <person name="Kagawa T.F."/>
            <person name="Liu W."/>
            <person name="Song Y."/>
            <person name="Salvetti E."/>
            <person name="Wrobel A."/>
            <person name="Rasinkangas P."/>
            <person name="Parkhill J."/>
            <person name="Rea M.C."/>
            <person name="O'Sullivan O."/>
            <person name="Ritari J."/>
            <person name="Douillard F.P."/>
            <person name="Paul Ross R."/>
            <person name="Yang R."/>
            <person name="Briner A.E."/>
            <person name="Felis G.E."/>
            <person name="de Vos W.M."/>
            <person name="Barrangou R."/>
            <person name="Klaenhammer T.R."/>
            <person name="Caufield P.W."/>
            <person name="Cui Y."/>
            <person name="Zhang H."/>
            <person name="O'Toole P.W."/>
        </authorList>
    </citation>
    <scope>NUCLEOTIDE SEQUENCE [LARGE SCALE GENOMIC DNA]</scope>
    <source>
        <strain evidence="1 2">DSM 20505</strain>
    </source>
</reference>
<evidence type="ECO:0000313" key="2">
    <source>
        <dbReference type="Proteomes" id="UP000051679"/>
    </source>
</evidence>
<protein>
    <submittedName>
        <fullName evidence="1">Uncharacterized protein</fullName>
    </submittedName>
</protein>
<organism evidence="1 2">
    <name type="scientific">Lacticaseibacillus sharpeae JCM 1186 = DSM 20505</name>
    <dbReference type="NCBI Taxonomy" id="1291052"/>
    <lineage>
        <taxon>Bacteria</taxon>
        <taxon>Bacillati</taxon>
        <taxon>Bacillota</taxon>
        <taxon>Bacilli</taxon>
        <taxon>Lactobacillales</taxon>
        <taxon>Lactobacillaceae</taxon>
        <taxon>Lacticaseibacillus</taxon>
    </lineage>
</organism>
<sequence>MSLVTVVLTPDECSVVSDGRISSEAGGIYYEHFQKFRLFAGRFIVLGGGYQQPLIDFWHDLETTSLDLTWALVEEYLANFMTIRTRYFVLANHEERDETVANIVLCGINDQGQIAAHAFTNDGYGMYDKVFTEPQPGEVAAITCPPREYPQAQQLLAANIRRLGPGHHTQAQIDTQLTVAEKAASVNDKTFGLVLDKQGHIRKIQNN</sequence>
<dbReference type="Proteomes" id="UP000051679">
    <property type="component" value="Unassembled WGS sequence"/>
</dbReference>
<keyword evidence="2" id="KW-1185">Reference proteome</keyword>
<comment type="caution">
    <text evidence="1">The sequence shown here is derived from an EMBL/GenBank/DDBJ whole genome shotgun (WGS) entry which is preliminary data.</text>
</comment>
<dbReference type="AlphaFoldDB" id="A0A0R1ZUG8"/>